<dbReference type="SMR" id="A2EKP2"/>
<feature type="domain" description="P/Homo B" evidence="10">
    <location>
        <begin position="460"/>
        <end position="587"/>
    </location>
</feature>
<accession>A2EKP2</accession>
<keyword evidence="12" id="KW-1185">Reference proteome</keyword>
<evidence type="ECO:0000256" key="7">
    <source>
        <dbReference type="PIRSR" id="PIRSR615500-1"/>
    </source>
</evidence>
<dbReference type="Pfam" id="PF01483">
    <property type="entry name" value="P_proprotein"/>
    <property type="match status" value="1"/>
</dbReference>
<protein>
    <submittedName>
        <fullName evidence="11">Clan SB, family S8, subtilisin-like serine peptidase</fullName>
    </submittedName>
</protein>
<reference evidence="11" key="2">
    <citation type="journal article" date="2007" name="Science">
        <title>Draft genome sequence of the sexually transmitted pathogen Trichomonas vaginalis.</title>
        <authorList>
            <person name="Carlton J.M."/>
            <person name="Hirt R.P."/>
            <person name="Silva J.C."/>
            <person name="Delcher A.L."/>
            <person name="Schatz M."/>
            <person name="Zhao Q."/>
            <person name="Wortman J.R."/>
            <person name="Bidwell S.L."/>
            <person name="Alsmark U.C.M."/>
            <person name="Besteiro S."/>
            <person name="Sicheritz-Ponten T."/>
            <person name="Noel C.J."/>
            <person name="Dacks J.B."/>
            <person name="Foster P.G."/>
            <person name="Simillion C."/>
            <person name="Van de Peer Y."/>
            <person name="Miranda-Saavedra D."/>
            <person name="Barton G.J."/>
            <person name="Westrop G.D."/>
            <person name="Mueller S."/>
            <person name="Dessi D."/>
            <person name="Fiori P.L."/>
            <person name="Ren Q."/>
            <person name="Paulsen I."/>
            <person name="Zhang H."/>
            <person name="Bastida-Corcuera F.D."/>
            <person name="Simoes-Barbosa A."/>
            <person name="Brown M.T."/>
            <person name="Hayes R.D."/>
            <person name="Mukherjee M."/>
            <person name="Okumura C.Y."/>
            <person name="Schneider R."/>
            <person name="Smith A.J."/>
            <person name="Vanacova S."/>
            <person name="Villalvazo M."/>
            <person name="Haas B.J."/>
            <person name="Pertea M."/>
            <person name="Feldblyum T.V."/>
            <person name="Utterback T.R."/>
            <person name="Shu C.L."/>
            <person name="Osoegawa K."/>
            <person name="de Jong P.J."/>
            <person name="Hrdy I."/>
            <person name="Horvathova L."/>
            <person name="Zubacova Z."/>
            <person name="Dolezal P."/>
            <person name="Malik S.B."/>
            <person name="Logsdon J.M. Jr."/>
            <person name="Henze K."/>
            <person name="Gupta A."/>
            <person name="Wang C.C."/>
            <person name="Dunne R.L."/>
            <person name="Upcroft J.A."/>
            <person name="Upcroft P."/>
            <person name="White O."/>
            <person name="Salzberg S.L."/>
            <person name="Tang P."/>
            <person name="Chiu C.-H."/>
            <person name="Lee Y.-S."/>
            <person name="Embley T.M."/>
            <person name="Coombs G.H."/>
            <person name="Mottram J.C."/>
            <person name="Tachezy J."/>
            <person name="Fraser-Liggett C.M."/>
            <person name="Johnson P.J."/>
        </authorList>
    </citation>
    <scope>NUCLEOTIDE SEQUENCE [LARGE SCALE GENOMIC DNA]</scope>
    <source>
        <strain evidence="11">G3</strain>
    </source>
</reference>
<dbReference type="FunCoup" id="A2EKP2">
    <property type="interactions" value="49"/>
</dbReference>
<dbReference type="InterPro" id="IPR008979">
    <property type="entry name" value="Galactose-bd-like_sf"/>
</dbReference>
<dbReference type="GO" id="GO:0016485">
    <property type="term" value="P:protein processing"/>
    <property type="evidence" value="ECO:0000318"/>
    <property type="project" value="GO_Central"/>
</dbReference>
<comment type="similarity">
    <text evidence="1">Belongs to the peptidase S8 family. Furin subfamily.</text>
</comment>
<sequence>MNLFTLFFQDLSFNFNQEVYISYDQINYSHKSHTKQANGYIYLTNRTSFKYLEKFTSSILFKSENDVIFTTGKKIDSNFTHLIKEKYKNRILPTTLNSETYATPLPVQYYIENTGQQTGIPNEDLNITSVWKQNIYGNNIKITVTDNGCIPSDPSISKKYDEANSWNFAESCLTLAVSDPYCKEVQPNYSDEYFFHGTSCAHLAGGSMDSRCGPGIAPKSSISCMKLDEYLNTHNMKALISMLSKIRNVDVNTNSWGPACDLNKDLQTAFCPQSRRLEVYQKALEHTIETGRNGLGTIILFAAGNEGHLGDDTSFKILNCERYVIGVAASTNEGTRAFYSSRGNSILVNAPSGGRDFYSYSEEHLPGIYTTTGFKCMSNFSGTSAAAPQVAGIVALMLEANPKLSWRDVQAVLAITSTINDPTCPSWTKNKAGYYHSPYHGFGRANAGKAVNLAKNWKNLPNETTLKAERLNLEIYQCRSPAHDIYLTIEKDDINFIETVELEYELTSNAVGFLMIDVESPSGTKVNVKENSIQEDIEVKYTKFVLIRDFFGENATGDWKVSFKTTGCIPIVQLKSLRIIVHGMKKFYFRSLQKFGKKYHNFLPSRSKHFKIKERTIISECCKNITLHATYIDKEIYNKTIACLLIDEKGRRMSIGDINLTEKFDIKFPCIFQSKRFILALDLLEYKERVAISVKILPRKNVIEEGFVKPQKFDTIMTDSTENTTVDVKWQYFMDKVPRSLWGSSAILSIYDYDRKSILYTRRIFNTGEFNLTLSPKFSCPHCVLVLTPVHHSSDSTCTTFTQPVHIIKDDDDKPNDWNPFGFDPCEKRMIKRKSDMWLLDDVLLRPDFVFLMFFIGFVILIYKAALERNKYTRIKPKEFSDLEMLVKLESDSVEYEEQP</sequence>
<dbReference type="GO" id="GO:0012505">
    <property type="term" value="C:endomembrane system"/>
    <property type="evidence" value="ECO:0007669"/>
    <property type="project" value="UniProtKB-ARBA"/>
</dbReference>
<evidence type="ECO:0000256" key="4">
    <source>
        <dbReference type="ARBA" id="ARBA00022801"/>
    </source>
</evidence>
<evidence type="ECO:0000256" key="6">
    <source>
        <dbReference type="ARBA" id="ARBA00022837"/>
    </source>
</evidence>
<dbReference type="InterPro" id="IPR023828">
    <property type="entry name" value="Peptidase_S8_Ser-AS"/>
</dbReference>
<dbReference type="Pfam" id="PF00082">
    <property type="entry name" value="Peptidase_S8"/>
    <property type="match status" value="1"/>
</dbReference>
<evidence type="ECO:0000313" key="11">
    <source>
        <dbReference type="EMBL" id="EAY06781.1"/>
    </source>
</evidence>
<dbReference type="SUPFAM" id="SSF49785">
    <property type="entry name" value="Galactose-binding domain-like"/>
    <property type="match status" value="1"/>
</dbReference>
<feature type="active site" description="Charge relay system" evidence="7 8">
    <location>
        <position position="146"/>
    </location>
</feature>
<dbReference type="STRING" id="5722.A2EKP2"/>
<dbReference type="eggNOG" id="KOG3526">
    <property type="taxonomic scope" value="Eukaryota"/>
</dbReference>
<organism evidence="11 12">
    <name type="scientific">Trichomonas vaginalis (strain ATCC PRA-98 / G3)</name>
    <dbReference type="NCBI Taxonomy" id="412133"/>
    <lineage>
        <taxon>Eukaryota</taxon>
        <taxon>Metamonada</taxon>
        <taxon>Parabasalia</taxon>
        <taxon>Trichomonadida</taxon>
        <taxon>Trichomonadidae</taxon>
        <taxon>Trichomonas</taxon>
    </lineage>
</organism>
<dbReference type="GO" id="GO:0004252">
    <property type="term" value="F:serine-type endopeptidase activity"/>
    <property type="evidence" value="ECO:0000318"/>
    <property type="project" value="GO_Central"/>
</dbReference>
<keyword evidence="5 8" id="KW-0720">Serine protease</keyword>
<gene>
    <name evidence="11" type="ORF">TVAG_103310</name>
</gene>
<keyword evidence="9" id="KW-0472">Membrane</keyword>
<dbReference type="PANTHER" id="PTHR42884">
    <property type="entry name" value="PROPROTEIN CONVERTASE SUBTILISIN/KEXIN-RELATED"/>
    <property type="match status" value="1"/>
</dbReference>
<feature type="active site" description="Charge relay system" evidence="7 8">
    <location>
        <position position="384"/>
    </location>
</feature>
<dbReference type="PROSITE" id="PS51829">
    <property type="entry name" value="P_HOMO_B"/>
    <property type="match status" value="1"/>
</dbReference>
<reference evidence="11" key="1">
    <citation type="submission" date="2006-10" db="EMBL/GenBank/DDBJ databases">
        <authorList>
            <person name="Amadeo P."/>
            <person name="Zhao Q."/>
            <person name="Wortman J."/>
            <person name="Fraser-Liggett C."/>
            <person name="Carlton J."/>
        </authorList>
    </citation>
    <scope>NUCLEOTIDE SEQUENCE</scope>
    <source>
        <strain evidence="11">G3</strain>
    </source>
</reference>
<dbReference type="CDD" id="cd04059">
    <property type="entry name" value="Peptidases_S8_Protein_convertases_Kexins_Furin-like"/>
    <property type="match status" value="1"/>
</dbReference>
<keyword evidence="4 8" id="KW-0378">Hydrolase</keyword>
<dbReference type="RefSeq" id="XP_001319004.1">
    <property type="nucleotide sequence ID" value="XM_001318969.1"/>
</dbReference>
<dbReference type="VEuPathDB" id="TrichDB:TVAG_103310"/>
<dbReference type="FunFam" id="3.40.50.200:FF:000038">
    <property type="entry name" value="Clan SB, family S8, subtilisin-like serine peptidase"/>
    <property type="match status" value="1"/>
</dbReference>
<dbReference type="InParanoid" id="A2EKP2"/>
<dbReference type="InterPro" id="IPR000209">
    <property type="entry name" value="Peptidase_S8/S53_dom"/>
</dbReference>
<dbReference type="PRINTS" id="PR00723">
    <property type="entry name" value="SUBTILISIN"/>
</dbReference>
<evidence type="ECO:0000256" key="3">
    <source>
        <dbReference type="ARBA" id="ARBA00022729"/>
    </source>
</evidence>
<dbReference type="FunFam" id="2.60.120.260:FF:000123">
    <property type="entry name" value="Clan SB, family S8, subtilisin-like serine peptidase"/>
    <property type="match status" value="1"/>
</dbReference>
<evidence type="ECO:0000256" key="8">
    <source>
        <dbReference type="PROSITE-ProRule" id="PRU01240"/>
    </source>
</evidence>
<evidence type="ECO:0000256" key="1">
    <source>
        <dbReference type="ARBA" id="ARBA00005325"/>
    </source>
</evidence>
<dbReference type="Gene3D" id="2.60.120.260">
    <property type="entry name" value="Galactose-binding domain-like"/>
    <property type="match status" value="1"/>
</dbReference>
<dbReference type="GO" id="GO:0005737">
    <property type="term" value="C:cytoplasm"/>
    <property type="evidence" value="ECO:0007669"/>
    <property type="project" value="UniProtKB-ARBA"/>
</dbReference>
<feature type="transmembrane region" description="Helical" evidence="9">
    <location>
        <begin position="849"/>
        <end position="867"/>
    </location>
</feature>
<dbReference type="InterPro" id="IPR036852">
    <property type="entry name" value="Peptidase_S8/S53_dom_sf"/>
</dbReference>
<dbReference type="InterPro" id="IPR015500">
    <property type="entry name" value="Peptidase_S8_subtilisin-rel"/>
</dbReference>
<dbReference type="InterPro" id="IPR002884">
    <property type="entry name" value="P_dom"/>
</dbReference>
<dbReference type="OrthoDB" id="300641at2759"/>
<keyword evidence="6" id="KW-0106">Calcium</keyword>
<evidence type="ECO:0000256" key="5">
    <source>
        <dbReference type="ARBA" id="ARBA00022825"/>
    </source>
</evidence>
<dbReference type="PROSITE" id="PS00138">
    <property type="entry name" value="SUBTILASE_SER"/>
    <property type="match status" value="1"/>
</dbReference>
<dbReference type="KEGG" id="tva:4764663"/>
<proteinExistence type="inferred from homology"/>
<evidence type="ECO:0000256" key="9">
    <source>
        <dbReference type="SAM" id="Phobius"/>
    </source>
</evidence>
<dbReference type="PANTHER" id="PTHR42884:SF14">
    <property type="entry name" value="NEUROENDOCRINE CONVERTASE 1"/>
    <property type="match status" value="1"/>
</dbReference>
<name>A2EKP2_TRIV3</name>
<keyword evidence="9" id="KW-1133">Transmembrane helix</keyword>
<evidence type="ECO:0000256" key="2">
    <source>
        <dbReference type="ARBA" id="ARBA00022670"/>
    </source>
</evidence>
<dbReference type="GO" id="GO:0016020">
    <property type="term" value="C:membrane"/>
    <property type="evidence" value="ECO:0000318"/>
    <property type="project" value="GO_Central"/>
</dbReference>
<keyword evidence="2 8" id="KW-0645">Protease</keyword>
<dbReference type="SUPFAM" id="SSF52743">
    <property type="entry name" value="Subtilisin-like"/>
    <property type="match status" value="1"/>
</dbReference>
<dbReference type="Gene3D" id="3.40.50.200">
    <property type="entry name" value="Peptidase S8/S53 domain"/>
    <property type="match status" value="1"/>
</dbReference>
<evidence type="ECO:0000313" key="12">
    <source>
        <dbReference type="Proteomes" id="UP000001542"/>
    </source>
</evidence>
<dbReference type="InterPro" id="IPR034182">
    <property type="entry name" value="Kexin/furin"/>
</dbReference>
<dbReference type="VEuPathDB" id="TrichDB:TVAGG3_0931330"/>
<dbReference type="PROSITE" id="PS51892">
    <property type="entry name" value="SUBTILASE"/>
    <property type="match status" value="1"/>
</dbReference>
<feature type="active site" description="Charge relay system" evidence="7 8">
    <location>
        <position position="196"/>
    </location>
</feature>
<evidence type="ECO:0000259" key="10">
    <source>
        <dbReference type="PROSITE" id="PS51829"/>
    </source>
</evidence>
<dbReference type="AlphaFoldDB" id="A2EKP2"/>
<keyword evidence="3" id="KW-0732">Signal</keyword>
<dbReference type="EMBL" id="DS113415">
    <property type="protein sequence ID" value="EAY06781.1"/>
    <property type="molecule type" value="Genomic_DNA"/>
</dbReference>
<keyword evidence="9" id="KW-0812">Transmembrane</keyword>
<dbReference type="Proteomes" id="UP000001542">
    <property type="component" value="Unassembled WGS sequence"/>
</dbReference>